<evidence type="ECO:0000313" key="2">
    <source>
        <dbReference type="Proteomes" id="UP000324326"/>
    </source>
</evidence>
<organism evidence="1 2">
    <name type="scientific">Bacillus swezeyi</name>
    <dbReference type="NCBI Taxonomy" id="1925020"/>
    <lineage>
        <taxon>Bacteria</taxon>
        <taxon>Bacillati</taxon>
        <taxon>Bacillota</taxon>
        <taxon>Bacilli</taxon>
        <taxon>Bacillales</taxon>
        <taxon>Bacillaceae</taxon>
        <taxon>Bacillus</taxon>
    </lineage>
</organism>
<evidence type="ECO:0000313" key="1">
    <source>
        <dbReference type="EMBL" id="KAA6446911.1"/>
    </source>
</evidence>
<dbReference type="Proteomes" id="UP000324326">
    <property type="component" value="Unassembled WGS sequence"/>
</dbReference>
<gene>
    <name evidence="1" type="ORF">DX927_22935</name>
</gene>
<accession>A0A5M8RGE2</accession>
<protein>
    <submittedName>
        <fullName evidence="1">Uncharacterized protein</fullName>
    </submittedName>
</protein>
<comment type="caution">
    <text evidence="1">The sequence shown here is derived from an EMBL/GenBank/DDBJ whole genome shotgun (WGS) entry which is preliminary data.</text>
</comment>
<dbReference type="EMBL" id="QSND01000007">
    <property type="protein sequence ID" value="KAA6446911.1"/>
    <property type="molecule type" value="Genomic_DNA"/>
</dbReference>
<name>A0A5M8RGE2_9BACI</name>
<dbReference type="Gene3D" id="3.40.50.300">
    <property type="entry name" value="P-loop containing nucleotide triphosphate hydrolases"/>
    <property type="match status" value="1"/>
</dbReference>
<reference evidence="1 2" key="1">
    <citation type="submission" date="2018-08" db="EMBL/GenBank/DDBJ databases">
        <title>Bacillus phenotypic plasticity.</title>
        <authorList>
            <person name="Hurtado E."/>
        </authorList>
    </citation>
    <scope>NUCLEOTIDE SEQUENCE [LARGE SCALE GENOMIC DNA]</scope>
    <source>
        <strain evidence="1 2">427</strain>
    </source>
</reference>
<proteinExistence type="predicted"/>
<sequence length="500" mass="58306">MKKTLLAIGDKNFSLILKNHLKKFPHKFELTETEVFHFKYLEEIIHDTKPDLLILHEYHLLPEKDITARNEIWFRFVKRMRERYENKLRIIFLCERDNDDSFLSSIVSLNVLDIFNHNAIDTDTLLKQMWDEPKFKNVAHFLSKPVDLKQYSSDSEVNSEETAAVHEGDHKNAVVNETSEEAKSPVKVQKIINKTTIKRNFKINIQKNKEVIVGVPIQNQLVLVGSPYKRVGSTFLSHLLARELAKGGITVTYIEDPFSSSYTFDRFIGHQKTDMYRSRFFQFNRSGENQFYKYSSSWEYEGVQLICKNPAHEDYQENDLSYESFLKVLMGTKSAVTILDVGASWHLNVYKELYEMANHVIYVIDPDISAIQHLEESEDSSSRFFRNTLKNSENTLLIGNRFTDEMMRHSVINELYEQKMISCVPDIPSDDVFDAQINGIFVNDTRTHRQLIKKAMDPVIDRILPKELTKHVRSGKGLFHSIFNRSVSVEKEDKTQEESK</sequence>
<dbReference type="RefSeq" id="WP_150149944.1">
    <property type="nucleotide sequence ID" value="NZ_QSND01000007.1"/>
</dbReference>
<dbReference type="SUPFAM" id="SSF52540">
    <property type="entry name" value="P-loop containing nucleoside triphosphate hydrolases"/>
    <property type="match status" value="1"/>
</dbReference>
<dbReference type="InterPro" id="IPR027417">
    <property type="entry name" value="P-loop_NTPase"/>
</dbReference>
<dbReference type="AlphaFoldDB" id="A0A5M8RGE2"/>